<evidence type="ECO:0000256" key="28">
    <source>
        <dbReference type="PROSITE-ProRule" id="PRU00076"/>
    </source>
</evidence>
<evidence type="ECO:0000256" key="19">
    <source>
        <dbReference type="ARBA" id="ARBA00023004"/>
    </source>
</evidence>
<evidence type="ECO:0000256" key="2">
    <source>
        <dbReference type="ARBA" id="ARBA00004524"/>
    </source>
</evidence>
<evidence type="ECO:0000313" key="32">
    <source>
        <dbReference type="Proteomes" id="UP000007875"/>
    </source>
</evidence>
<evidence type="ECO:0000256" key="11">
    <source>
        <dbReference type="ARBA" id="ARBA00022585"/>
    </source>
</evidence>
<keyword evidence="10" id="KW-0575">Peroxidase</keyword>
<dbReference type="InterPro" id="IPR000742">
    <property type="entry name" value="EGF"/>
</dbReference>
<dbReference type="Gene3D" id="2.10.25.10">
    <property type="entry name" value="Laminin"/>
    <property type="match status" value="1"/>
</dbReference>
<dbReference type="EC" id="1.14.99.1" evidence="7"/>
<dbReference type="InterPro" id="IPR037120">
    <property type="entry name" value="Haem_peroxidase_sf_animal"/>
</dbReference>
<keyword evidence="12 27" id="KW-0349">Heme</keyword>
<evidence type="ECO:0000256" key="24">
    <source>
        <dbReference type="ARBA" id="ARBA00036358"/>
    </source>
</evidence>
<feature type="chain" id="PRO_5003578396" description="prostaglandin-endoperoxide synthase" evidence="29">
    <location>
        <begin position="23"/>
        <end position="586"/>
    </location>
</feature>
<evidence type="ECO:0000256" key="7">
    <source>
        <dbReference type="ARBA" id="ARBA00012440"/>
    </source>
</evidence>
<comment type="similarity">
    <text evidence="5">Belongs to the prostaglandin G/H synthase family.</text>
</comment>
<evidence type="ECO:0000256" key="1">
    <source>
        <dbReference type="ARBA" id="ARBA00001970"/>
    </source>
</evidence>
<evidence type="ECO:0000256" key="18">
    <source>
        <dbReference type="ARBA" id="ARBA00023002"/>
    </source>
</evidence>
<feature type="domain" description="EGF-like" evidence="30">
    <location>
        <begin position="22"/>
        <end position="59"/>
    </location>
</feature>
<sequence length="586" mass="67391">MRLFSLHIIGFLVFGGILVCESYNPCCSLPCMNSGVCVLVDQNYECDCTATGHYGKNCETGNKLFRPSRNSLHHLMTHYAWVWKIVNSISWLQKKIMRTVLNVRTKFVQEPSPYVGMSEYPTWNNYINKSVYARSLPPIPRHCPTPMGIKGPTVLPDIEVLSKLIFQRNNFEPCPMRTNVFFAFFAQHFTHQFFKTDPKKGIPFQWGDHSVDLSHIYGDTLAREHSLRMHIDGKMKYSTQNGEMFPPLTSEANVTMSGERLMKGRKFAIGHPGFAAIPTFFVISTLWLREHNRVCDIMKELHSDWDDERIFQTARLILTGETLKIIVEDYVQHVSGFHFQLKYEPEVLHGSDFSYHNQIHSEFQLLYHWHTLLPDFLKLGDSIYTLKELLFNVEPVVNAGMETVLKQLSEQFAGKVRGRNQGPELIAVAELSIKQARELRMYPFNKYRERFGLKPYETFEELTGEQKLASVLRDLYHDIDALEMYVGFFVEHRRYRQVLGETILEIGAPFSLKGVFGNPIGSPAWWKPSTFGGEVGFNIIKTTNLKKFVCRNVKGCPDISFKVPENVKYKSVEKNVEKGAGIADIL</sequence>
<keyword evidence="32" id="KW-1185">Reference proteome</keyword>
<feature type="active site" description="Proton acceptor" evidence="26">
    <location>
        <position position="191"/>
    </location>
</feature>
<keyword evidence="19 27" id="KW-0408">Iron</keyword>
<keyword evidence="11" id="KW-0643">Prostaglandin biosynthesis</keyword>
<dbReference type="SUPFAM" id="SSF48113">
    <property type="entry name" value="Heme-dependent peroxidases"/>
    <property type="match status" value="1"/>
</dbReference>
<comment type="subunit">
    <text evidence="6">Homodimer.</text>
</comment>
<keyword evidence="17" id="KW-0223">Dioxygenase</keyword>
<evidence type="ECO:0000256" key="4">
    <source>
        <dbReference type="ARBA" id="ARBA00004702"/>
    </source>
</evidence>
<feature type="signal peptide" evidence="29">
    <location>
        <begin position="1"/>
        <end position="22"/>
    </location>
</feature>
<dbReference type="GO" id="GO:0016702">
    <property type="term" value="F:oxidoreductase activity, acting on single donors with incorporation of molecular oxygen, incorporation of two atoms of oxygen"/>
    <property type="evidence" value="ECO:0007669"/>
    <property type="project" value="TreeGrafter"/>
</dbReference>
<keyword evidence="29" id="KW-0732">Signal</keyword>
<keyword evidence="18" id="KW-0560">Oxidoreductase</keyword>
<dbReference type="GO" id="GO:0004666">
    <property type="term" value="F:prostaglandin-endoperoxide synthase activity"/>
    <property type="evidence" value="ECO:0007669"/>
    <property type="project" value="UniProtKB-EC"/>
</dbReference>
<dbReference type="GO" id="GO:0046872">
    <property type="term" value="F:metal ion binding"/>
    <property type="evidence" value="ECO:0007669"/>
    <property type="project" value="UniProtKB-KW"/>
</dbReference>
<comment type="catalytic activity">
    <reaction evidence="22">
        <text>(9Z,12Z)-octadecadienoate + AH2 + O2 = (9S)-hydroxy-(10E,12Z)-octadecadienoate + A + H2O</text>
        <dbReference type="Rhea" id="RHEA:75459"/>
        <dbReference type="ChEBI" id="CHEBI:13193"/>
        <dbReference type="ChEBI" id="CHEBI:15377"/>
        <dbReference type="ChEBI" id="CHEBI:15379"/>
        <dbReference type="ChEBI" id="CHEBI:17499"/>
        <dbReference type="ChEBI" id="CHEBI:30245"/>
        <dbReference type="ChEBI" id="CHEBI:77852"/>
    </reaction>
    <physiologicalReaction direction="left-to-right" evidence="22">
        <dbReference type="Rhea" id="RHEA:75460"/>
    </physiologicalReaction>
</comment>
<keyword evidence="21" id="KW-0275">Fatty acid biosynthesis</keyword>
<comment type="catalytic activity">
    <reaction evidence="25">
        <text>(9Z,12Z)-octadecadienoate + AH2 + O2 = (13R)-hydroxy-(9Z,11E)-octadecadienoate + A + H2O</text>
        <dbReference type="Rhea" id="RHEA:75455"/>
        <dbReference type="ChEBI" id="CHEBI:13193"/>
        <dbReference type="ChEBI" id="CHEBI:15377"/>
        <dbReference type="ChEBI" id="CHEBI:15379"/>
        <dbReference type="ChEBI" id="CHEBI:17499"/>
        <dbReference type="ChEBI" id="CHEBI:30245"/>
        <dbReference type="ChEBI" id="CHEBI:136655"/>
    </reaction>
    <physiologicalReaction direction="left-to-right" evidence="25">
        <dbReference type="Rhea" id="RHEA:75456"/>
    </physiologicalReaction>
</comment>
<dbReference type="GO" id="GO:0020037">
    <property type="term" value="F:heme binding"/>
    <property type="evidence" value="ECO:0007669"/>
    <property type="project" value="InterPro"/>
</dbReference>
<organism evidence="31 32">
    <name type="scientific">Ciona savignyi</name>
    <name type="common">Pacific transparent sea squirt</name>
    <dbReference type="NCBI Taxonomy" id="51511"/>
    <lineage>
        <taxon>Eukaryota</taxon>
        <taxon>Metazoa</taxon>
        <taxon>Chordata</taxon>
        <taxon>Tunicata</taxon>
        <taxon>Ascidiacea</taxon>
        <taxon>Phlebobranchia</taxon>
        <taxon>Cionidae</taxon>
        <taxon>Ciona</taxon>
    </lineage>
</organism>
<evidence type="ECO:0000256" key="8">
    <source>
        <dbReference type="ARBA" id="ARBA00022501"/>
    </source>
</evidence>
<dbReference type="GO" id="GO:0005789">
    <property type="term" value="C:endoplasmic reticulum membrane"/>
    <property type="evidence" value="ECO:0007669"/>
    <property type="project" value="UniProtKB-SubCell"/>
</dbReference>
<dbReference type="SUPFAM" id="SSF57196">
    <property type="entry name" value="EGF/Laminin"/>
    <property type="match status" value="1"/>
</dbReference>
<dbReference type="PROSITE" id="PS50292">
    <property type="entry name" value="PEROXIDASE_3"/>
    <property type="match status" value="1"/>
</dbReference>
<reference evidence="31" key="2">
    <citation type="submission" date="2025-08" db="UniProtKB">
        <authorList>
            <consortium name="Ensembl"/>
        </authorList>
    </citation>
    <scope>IDENTIFICATION</scope>
</reference>
<feature type="binding site" description="axial binding residue" evidence="27">
    <location>
        <position position="370"/>
    </location>
    <ligand>
        <name>heme b</name>
        <dbReference type="ChEBI" id="CHEBI:60344"/>
    </ligand>
    <ligandPart>
        <name>Fe</name>
        <dbReference type="ChEBI" id="CHEBI:18248"/>
    </ligandPart>
</feature>
<dbReference type="Gene3D" id="1.10.640.10">
    <property type="entry name" value="Haem peroxidase domain superfamily, animal type"/>
    <property type="match status" value="1"/>
</dbReference>
<dbReference type="eggNOG" id="KOG2408">
    <property type="taxonomic scope" value="Eukaryota"/>
</dbReference>
<evidence type="ECO:0000256" key="21">
    <source>
        <dbReference type="ARBA" id="ARBA00023160"/>
    </source>
</evidence>
<keyword evidence="28" id="KW-0245">EGF-like domain</keyword>
<keyword evidence="8" id="KW-0644">Prostaglandin metabolism</keyword>
<comment type="catalytic activity">
    <reaction evidence="24">
        <text>(9Z,12Z)-octadecadienoate + AH2 + O2 = (13S)-hydroxy-(9Z,11E)-octadecadienoate + A + H2O</text>
        <dbReference type="Rhea" id="RHEA:75451"/>
        <dbReference type="ChEBI" id="CHEBI:13193"/>
        <dbReference type="ChEBI" id="CHEBI:15377"/>
        <dbReference type="ChEBI" id="CHEBI:15379"/>
        <dbReference type="ChEBI" id="CHEBI:17499"/>
        <dbReference type="ChEBI" id="CHEBI:30245"/>
        <dbReference type="ChEBI" id="CHEBI:90850"/>
    </reaction>
    <physiologicalReaction direction="left-to-right" evidence="24">
        <dbReference type="Rhea" id="RHEA:75452"/>
    </physiologicalReaction>
</comment>
<dbReference type="GeneTree" id="ENSGT00390000010743"/>
<name>H2Y626_CIOSA</name>
<comment type="caution">
    <text evidence="28">Lacks conserved residue(s) required for the propagation of feature annotation.</text>
</comment>
<keyword evidence="14" id="KW-0256">Endoplasmic reticulum</keyword>
<keyword evidence="15" id="KW-0276">Fatty acid metabolism</keyword>
<dbReference type="InParanoid" id="H2Y626"/>
<evidence type="ECO:0000256" key="25">
    <source>
        <dbReference type="ARBA" id="ARBA00036409"/>
    </source>
</evidence>
<evidence type="ECO:0000256" key="3">
    <source>
        <dbReference type="ARBA" id="ARBA00004586"/>
    </source>
</evidence>
<proteinExistence type="inferred from homology"/>
<dbReference type="GO" id="GO:0019371">
    <property type="term" value="P:cyclooxygenase pathway"/>
    <property type="evidence" value="ECO:0007669"/>
    <property type="project" value="TreeGrafter"/>
</dbReference>
<dbReference type="CDD" id="cd00054">
    <property type="entry name" value="EGF_CA"/>
    <property type="match status" value="1"/>
</dbReference>
<evidence type="ECO:0000256" key="22">
    <source>
        <dbReference type="ARBA" id="ARBA00035976"/>
    </source>
</evidence>
<keyword evidence="16" id="KW-0492">Microsome</keyword>
<protein>
    <recommendedName>
        <fullName evidence="7">prostaglandin-endoperoxide synthase</fullName>
        <ecNumber evidence="7">1.14.99.1</ecNumber>
    </recommendedName>
</protein>
<dbReference type="Proteomes" id="UP000007875">
    <property type="component" value="Unassembled WGS sequence"/>
</dbReference>
<evidence type="ECO:0000256" key="13">
    <source>
        <dbReference type="ARBA" id="ARBA00022723"/>
    </source>
</evidence>
<dbReference type="PANTHER" id="PTHR11903">
    <property type="entry name" value="PROSTAGLANDIN G/H SYNTHASE"/>
    <property type="match status" value="1"/>
</dbReference>
<evidence type="ECO:0000259" key="30">
    <source>
        <dbReference type="PROSITE" id="PS50026"/>
    </source>
</evidence>
<dbReference type="STRING" id="51511.ENSCSAVP00000000774"/>
<evidence type="ECO:0000256" key="27">
    <source>
        <dbReference type="PIRSR" id="PIRSR619791-2"/>
    </source>
</evidence>
<evidence type="ECO:0000256" key="9">
    <source>
        <dbReference type="ARBA" id="ARBA00022516"/>
    </source>
</evidence>
<evidence type="ECO:0000256" key="14">
    <source>
        <dbReference type="ARBA" id="ARBA00022824"/>
    </source>
</evidence>
<accession>H2Y626</accession>
<dbReference type="GO" id="GO:0006979">
    <property type="term" value="P:response to oxidative stress"/>
    <property type="evidence" value="ECO:0007669"/>
    <property type="project" value="InterPro"/>
</dbReference>
<evidence type="ECO:0000256" key="10">
    <source>
        <dbReference type="ARBA" id="ARBA00022559"/>
    </source>
</evidence>
<evidence type="ECO:0000256" key="6">
    <source>
        <dbReference type="ARBA" id="ARBA00011738"/>
    </source>
</evidence>
<dbReference type="InterPro" id="IPR050783">
    <property type="entry name" value="Oxylipin_biosynth_metab"/>
</dbReference>
<dbReference type="Pfam" id="PF03098">
    <property type="entry name" value="An_peroxidase"/>
    <property type="match status" value="1"/>
</dbReference>
<evidence type="ECO:0000256" key="20">
    <source>
        <dbReference type="ARBA" id="ARBA00023098"/>
    </source>
</evidence>
<feature type="active site" description="For cyclooxygenase activity" evidence="26">
    <location>
        <position position="367"/>
    </location>
</feature>
<evidence type="ECO:0000256" key="17">
    <source>
        <dbReference type="ARBA" id="ARBA00022964"/>
    </source>
</evidence>
<dbReference type="AlphaFoldDB" id="H2Y626"/>
<reference evidence="31" key="3">
    <citation type="submission" date="2025-09" db="UniProtKB">
        <authorList>
            <consortium name="Ensembl"/>
        </authorList>
    </citation>
    <scope>IDENTIFICATION</scope>
</reference>
<evidence type="ECO:0000256" key="29">
    <source>
        <dbReference type="SAM" id="SignalP"/>
    </source>
</evidence>
<evidence type="ECO:0000256" key="15">
    <source>
        <dbReference type="ARBA" id="ARBA00022832"/>
    </source>
</evidence>
<evidence type="ECO:0000256" key="16">
    <source>
        <dbReference type="ARBA" id="ARBA00022848"/>
    </source>
</evidence>
<dbReference type="OMA" id="LFGSQFQ"/>
<evidence type="ECO:0000256" key="23">
    <source>
        <dbReference type="ARBA" id="ARBA00036313"/>
    </source>
</evidence>
<comment type="pathway">
    <text evidence="4">Lipid metabolism; prostaglandin biosynthesis.</text>
</comment>
<dbReference type="Ensembl" id="ENSCSAVT00000000782.1">
    <property type="protein sequence ID" value="ENSCSAVP00000000774.1"/>
    <property type="gene ID" value="ENSCSAVG00000000436.1"/>
</dbReference>
<comment type="catalytic activity">
    <reaction evidence="23">
        <text>(9Z,12Z)-octadecadienoate + AH2 + O2 = (9R)-hydroxy-(10E,12Z)-octadecadienoate + A + H2O</text>
        <dbReference type="Rhea" id="RHEA:75447"/>
        <dbReference type="ChEBI" id="CHEBI:13193"/>
        <dbReference type="ChEBI" id="CHEBI:15377"/>
        <dbReference type="ChEBI" id="CHEBI:15379"/>
        <dbReference type="ChEBI" id="CHEBI:17499"/>
        <dbReference type="ChEBI" id="CHEBI:30245"/>
        <dbReference type="ChEBI" id="CHEBI:77895"/>
    </reaction>
    <physiologicalReaction direction="left-to-right" evidence="23">
        <dbReference type="Rhea" id="RHEA:75448"/>
    </physiologicalReaction>
</comment>
<dbReference type="GO" id="GO:0004601">
    <property type="term" value="F:peroxidase activity"/>
    <property type="evidence" value="ECO:0007669"/>
    <property type="project" value="UniProtKB-KW"/>
</dbReference>
<evidence type="ECO:0000313" key="31">
    <source>
        <dbReference type="Ensembl" id="ENSCSAVP00000000774.1"/>
    </source>
</evidence>
<keyword evidence="20" id="KW-0443">Lipid metabolism</keyword>
<reference evidence="32" key="1">
    <citation type="submission" date="2003-08" db="EMBL/GenBank/DDBJ databases">
        <authorList>
            <person name="Birren B."/>
            <person name="Nusbaum C."/>
            <person name="Abebe A."/>
            <person name="Abouelleil A."/>
            <person name="Adekoya E."/>
            <person name="Ait-zahra M."/>
            <person name="Allen N."/>
            <person name="Allen T."/>
            <person name="An P."/>
            <person name="Anderson M."/>
            <person name="Anderson S."/>
            <person name="Arachchi H."/>
            <person name="Armbruster J."/>
            <person name="Bachantsang P."/>
            <person name="Baldwin J."/>
            <person name="Barry A."/>
            <person name="Bayul T."/>
            <person name="Blitshsteyn B."/>
            <person name="Bloom T."/>
            <person name="Blye J."/>
            <person name="Boguslavskiy L."/>
            <person name="Borowsky M."/>
            <person name="Boukhgalter B."/>
            <person name="Brunache A."/>
            <person name="Butler J."/>
            <person name="Calixte N."/>
            <person name="Calvo S."/>
            <person name="Camarata J."/>
            <person name="Campo K."/>
            <person name="Chang J."/>
            <person name="Cheshatsang Y."/>
            <person name="Citroen M."/>
            <person name="Collymore A."/>
            <person name="Considine T."/>
            <person name="Cook A."/>
            <person name="Cooke P."/>
            <person name="Corum B."/>
            <person name="Cuomo C."/>
            <person name="David R."/>
            <person name="Dawoe T."/>
            <person name="Degray S."/>
            <person name="Dodge S."/>
            <person name="Dooley K."/>
            <person name="Dorje P."/>
            <person name="Dorjee K."/>
            <person name="Dorris L."/>
            <person name="Duffey N."/>
            <person name="Dupes A."/>
            <person name="Elkins T."/>
            <person name="Engels R."/>
            <person name="Erickson J."/>
            <person name="Farina A."/>
            <person name="Faro S."/>
            <person name="Ferreira P."/>
            <person name="Fischer H."/>
            <person name="Fitzgerald M."/>
            <person name="Foley K."/>
            <person name="Gage D."/>
            <person name="Galagan J."/>
            <person name="Gearin G."/>
            <person name="Gnerre S."/>
            <person name="Gnirke A."/>
            <person name="Goyette A."/>
            <person name="Graham J."/>
            <person name="Grandbois E."/>
            <person name="Gyaltsen K."/>
            <person name="Hafez N."/>
            <person name="Hagopian D."/>
            <person name="Hagos B."/>
            <person name="Hall J."/>
            <person name="Hatcher B."/>
            <person name="Heller A."/>
            <person name="Higgins H."/>
            <person name="Honan T."/>
            <person name="Horn A."/>
            <person name="Houde N."/>
            <person name="Hughes L."/>
            <person name="Hulme W."/>
            <person name="Husby E."/>
            <person name="Iliev I."/>
            <person name="Jaffe D."/>
            <person name="Jones C."/>
            <person name="Kamal M."/>
            <person name="Kamat A."/>
            <person name="Kamvysselis M."/>
            <person name="Karlsson E."/>
            <person name="Kells C."/>
            <person name="Kieu A."/>
            <person name="Kisner P."/>
            <person name="Kodira C."/>
            <person name="Kulbokas E."/>
            <person name="Labutti K."/>
            <person name="Lama D."/>
            <person name="Landers T."/>
            <person name="Leger J."/>
            <person name="Levine S."/>
            <person name="Lewis D."/>
            <person name="Lewis T."/>
            <person name="Lindblad-toh K."/>
            <person name="Liu X."/>
            <person name="Lokyitsang T."/>
            <person name="Lokyitsang Y."/>
            <person name="Lucien O."/>
            <person name="Lui A."/>
            <person name="Ma L.J."/>
            <person name="Mabbitt R."/>
            <person name="Macdonald J."/>
            <person name="Maclean C."/>
            <person name="Major J."/>
            <person name="Manning J."/>
            <person name="Marabella R."/>
            <person name="Maru K."/>
            <person name="Matthews C."/>
            <person name="Mauceli E."/>
            <person name="Mccarthy M."/>
            <person name="Mcdonough S."/>
            <person name="Mcghee T."/>
            <person name="Meldrim J."/>
            <person name="Meneus L."/>
            <person name="Mesirov J."/>
            <person name="Mihalev A."/>
            <person name="Mihova T."/>
            <person name="Mikkelsen T."/>
            <person name="Mlenga V."/>
            <person name="Moru K."/>
            <person name="Mozes J."/>
            <person name="Mulrain L."/>
            <person name="Munson G."/>
            <person name="Naylor J."/>
            <person name="Newes C."/>
            <person name="Nguyen C."/>
            <person name="Nguyen N."/>
            <person name="Nguyen T."/>
            <person name="Nicol R."/>
            <person name="Nielsen C."/>
            <person name="Nizzari M."/>
            <person name="Norbu C."/>
            <person name="Norbu N."/>
            <person name="O'donnell P."/>
            <person name="Okoawo O."/>
            <person name="O'leary S."/>
            <person name="Omotosho B."/>
            <person name="O'neill K."/>
            <person name="Osman S."/>
            <person name="Parker S."/>
            <person name="Perrin D."/>
            <person name="Phunkhang P."/>
            <person name="Piqani B."/>
            <person name="Purcell S."/>
            <person name="Rachupka T."/>
            <person name="Ramasamy U."/>
            <person name="Rameau R."/>
            <person name="Ray V."/>
            <person name="Raymond C."/>
            <person name="Retta R."/>
            <person name="Richardson S."/>
            <person name="Rise C."/>
            <person name="Rodriguez J."/>
            <person name="Rogers J."/>
            <person name="Rogov P."/>
            <person name="Rutman M."/>
            <person name="Schupbach R."/>
            <person name="Seaman C."/>
            <person name="Settipalli S."/>
            <person name="Sharpe T."/>
            <person name="Sheridan J."/>
            <person name="Sherpa N."/>
            <person name="Shi J."/>
            <person name="Smirnov S."/>
            <person name="Smith C."/>
            <person name="Sougnez C."/>
            <person name="Spencer B."/>
            <person name="Stalker J."/>
            <person name="Stange-thomann N."/>
            <person name="Stavropoulos S."/>
            <person name="Stetson K."/>
            <person name="Stone C."/>
            <person name="Stone S."/>
            <person name="Stubbs M."/>
            <person name="Talamas J."/>
            <person name="Tchuinga P."/>
            <person name="Tenzing P."/>
            <person name="Tesfaye S."/>
            <person name="Theodore J."/>
            <person name="Thoulutsang Y."/>
            <person name="Topham K."/>
            <person name="Towey S."/>
            <person name="Tsamla T."/>
            <person name="Tsomo N."/>
            <person name="Vallee D."/>
            <person name="Vassiliev H."/>
            <person name="Venkataraman V."/>
            <person name="Vinson J."/>
            <person name="Vo A."/>
            <person name="Wade C."/>
            <person name="Wang S."/>
            <person name="Wangchuk T."/>
            <person name="Wangdi T."/>
            <person name="Whittaker C."/>
            <person name="Wilkinson J."/>
            <person name="Wu Y."/>
            <person name="Wyman D."/>
            <person name="Yadav S."/>
            <person name="Yang S."/>
            <person name="Yang X."/>
            <person name="Yeager S."/>
            <person name="Yee E."/>
            <person name="Young G."/>
            <person name="Zainoun J."/>
            <person name="Zembeck L."/>
            <person name="Zimmer A."/>
            <person name="Zody M."/>
            <person name="Lander E."/>
        </authorList>
    </citation>
    <scope>NUCLEOTIDE SEQUENCE [LARGE SCALE GENOMIC DNA]</scope>
</reference>
<comment type="cofactor">
    <cofactor evidence="1">
        <name>heme b</name>
        <dbReference type="ChEBI" id="CHEBI:60344"/>
    </cofactor>
</comment>
<dbReference type="CDD" id="cd09816">
    <property type="entry name" value="prostaglandin_endoperoxide_synthase"/>
    <property type="match status" value="1"/>
</dbReference>
<dbReference type="InterPro" id="IPR010255">
    <property type="entry name" value="Haem_peroxidase_sf"/>
</dbReference>
<dbReference type="PRINTS" id="PR00457">
    <property type="entry name" value="ANPEROXIDASE"/>
</dbReference>
<comment type="subcellular location">
    <subcellularLocation>
        <location evidence="3">Endoplasmic reticulum membrane</location>
    </subcellularLocation>
    <subcellularLocation>
        <location evidence="2">Microsome membrane</location>
    </subcellularLocation>
</comment>
<evidence type="ECO:0000256" key="26">
    <source>
        <dbReference type="PIRSR" id="PIRSR619791-1"/>
    </source>
</evidence>
<keyword evidence="9" id="KW-0444">Lipid biosynthesis</keyword>
<keyword evidence="13 27" id="KW-0479">Metal-binding</keyword>
<dbReference type="PROSITE" id="PS50026">
    <property type="entry name" value="EGF_3"/>
    <property type="match status" value="1"/>
</dbReference>
<feature type="binding site" evidence="27">
    <location>
        <position position="104"/>
    </location>
    <ligand>
        <name>substrate</name>
    </ligand>
</feature>
<dbReference type="GO" id="GO:0043005">
    <property type="term" value="C:neuron projection"/>
    <property type="evidence" value="ECO:0007669"/>
    <property type="project" value="TreeGrafter"/>
</dbReference>
<evidence type="ECO:0000256" key="12">
    <source>
        <dbReference type="ARBA" id="ARBA00022617"/>
    </source>
</evidence>
<evidence type="ECO:0000256" key="5">
    <source>
        <dbReference type="ARBA" id="ARBA00008928"/>
    </source>
</evidence>
<dbReference type="PANTHER" id="PTHR11903:SF39">
    <property type="entry name" value="PROSTAGLANDIN G_H SYNTHASE 2-LIKE"/>
    <property type="match status" value="1"/>
</dbReference>
<dbReference type="InterPro" id="IPR019791">
    <property type="entry name" value="Haem_peroxidase_animal"/>
</dbReference>